<dbReference type="InterPro" id="IPR036086">
    <property type="entry name" value="ParB/Sulfiredoxin_sf"/>
</dbReference>
<comment type="caution">
    <text evidence="2">The sequence shown here is derived from an EMBL/GenBank/DDBJ whole genome shotgun (WGS) entry which is preliminary data.</text>
</comment>
<evidence type="ECO:0000313" key="2">
    <source>
        <dbReference type="EMBL" id="MBM2357701.1"/>
    </source>
</evidence>
<dbReference type="RefSeq" id="WP_231036627.1">
    <property type="nucleotide sequence ID" value="NZ_JAJNGX010000054.1"/>
</dbReference>
<dbReference type="SMART" id="SM00470">
    <property type="entry name" value="ParB"/>
    <property type="match status" value="1"/>
</dbReference>
<proteinExistence type="predicted"/>
<dbReference type="GO" id="GO:0007059">
    <property type="term" value="P:chromosome segregation"/>
    <property type="evidence" value="ECO:0007669"/>
    <property type="project" value="TreeGrafter"/>
</dbReference>
<gene>
    <name evidence="2" type="ORF">JQX14_24480</name>
</gene>
<dbReference type="SUPFAM" id="SSF110849">
    <property type="entry name" value="ParB/Sulfiredoxin"/>
    <property type="match status" value="1"/>
</dbReference>
<name>A0A9Q2RXK1_9RHOB</name>
<dbReference type="InterPro" id="IPR050336">
    <property type="entry name" value="Chromosome_partition/occlusion"/>
</dbReference>
<organism evidence="2 3">
    <name type="scientific">Pseudosulfitobacter pseudonitzschiae</name>
    <dbReference type="NCBI Taxonomy" id="1402135"/>
    <lineage>
        <taxon>Bacteria</taxon>
        <taxon>Pseudomonadati</taxon>
        <taxon>Pseudomonadota</taxon>
        <taxon>Alphaproteobacteria</taxon>
        <taxon>Rhodobacterales</taxon>
        <taxon>Roseobacteraceae</taxon>
        <taxon>Pseudosulfitobacter</taxon>
    </lineage>
</organism>
<dbReference type="PANTHER" id="PTHR33375">
    <property type="entry name" value="CHROMOSOME-PARTITIONING PROTEIN PARB-RELATED"/>
    <property type="match status" value="1"/>
</dbReference>
<feature type="domain" description="ParB-like N-terminal" evidence="1">
    <location>
        <begin position="17"/>
        <end position="106"/>
    </location>
</feature>
<dbReference type="AlphaFoldDB" id="A0A9Q2RXK1"/>
<dbReference type="GO" id="GO:0005694">
    <property type="term" value="C:chromosome"/>
    <property type="evidence" value="ECO:0007669"/>
    <property type="project" value="TreeGrafter"/>
</dbReference>
<accession>A0A9Q2RXK1</accession>
<reference evidence="2" key="1">
    <citation type="submission" date="2021-01" db="EMBL/GenBank/DDBJ databases">
        <title>Diatom-associated Roseobacters Show Island Model of Population Structure.</title>
        <authorList>
            <person name="Qu L."/>
            <person name="Feng X."/>
            <person name="Chen Y."/>
            <person name="Li L."/>
            <person name="Wang X."/>
            <person name="Hu Z."/>
            <person name="Wang H."/>
            <person name="Luo H."/>
        </authorList>
    </citation>
    <scope>NUCLEOTIDE SEQUENCE</scope>
    <source>
        <strain evidence="2">SM26-45</strain>
    </source>
</reference>
<evidence type="ECO:0000313" key="3">
    <source>
        <dbReference type="Proteomes" id="UP000809337"/>
    </source>
</evidence>
<dbReference type="EMBL" id="JAFBWN010000055">
    <property type="protein sequence ID" value="MBM2357701.1"/>
    <property type="molecule type" value="Genomic_DNA"/>
</dbReference>
<dbReference type="Proteomes" id="UP000809337">
    <property type="component" value="Unassembled WGS sequence"/>
</dbReference>
<sequence>MTDTPTPPVPSQTHDLRSITVALIEVEGRMRPARADRIEVLKQDIDCNGLTHPLLVVRKGQKYRLVAGLQRLEAIRALRWAEVPVTVLPEDTPVADLRFAEIMENINREELTKLERAEHLAALKATWEDMNPAARHGGDRRSANVRLVKDAENADENQSPILGLWSGIAEKTGLSRTAFFRAIEIANGLFPSIKDRIRETWIADHQAGLQALAKVPADVQERACDVLLSDPPQASSVADALLLAEGRALPKNDDKHYHRVTATWSRLSTKSRRAFIDEHKREILEHARAQGWSL</sequence>
<evidence type="ECO:0000259" key="1">
    <source>
        <dbReference type="SMART" id="SM00470"/>
    </source>
</evidence>
<protein>
    <submittedName>
        <fullName evidence="2">ParB N-terminal domain-containing protein</fullName>
    </submittedName>
</protein>
<dbReference type="Pfam" id="PF02195">
    <property type="entry name" value="ParB_N"/>
    <property type="match status" value="1"/>
</dbReference>
<dbReference type="Gene3D" id="3.90.1530.30">
    <property type="match status" value="1"/>
</dbReference>
<dbReference type="InterPro" id="IPR003115">
    <property type="entry name" value="ParB_N"/>
</dbReference>
<dbReference type="Gene3D" id="1.10.10.2830">
    <property type="match status" value="1"/>
</dbReference>
<dbReference type="PANTHER" id="PTHR33375:SF1">
    <property type="entry name" value="CHROMOSOME-PARTITIONING PROTEIN PARB-RELATED"/>
    <property type="match status" value="1"/>
</dbReference>